<name>A0A6J7GJ45_9ZZZZ</name>
<accession>A0A6J7GJ45</accession>
<feature type="transmembrane region" description="Helical" evidence="6">
    <location>
        <begin position="185"/>
        <end position="204"/>
    </location>
</feature>
<proteinExistence type="predicted"/>
<sequence length="279" mass="29958">MSFQALFATLAAVWVGFSIAAFVVQGDARKLQALITFIDSLVPHLIDSGGLIDPAQLITNTALGITSVISLLIVGYTALKWMDFTRVAIRKSFDLPVNVGNFFFRKVRDLVIALLFGLAILISTAVSLASTNLLTDLLHLIGIEDSTTLNLTIAITTAIILAVFDTALLAGLIRFLSSVIIPARQLWIGSLLGGIALGILKILAELFLGGASRNPLLAGFAIFIGVLIWFNLVARIYLMSVAWIAVSLDDQGIRPGSAERRLPQRLTKTSPTKTQSQGV</sequence>
<evidence type="ECO:0000256" key="3">
    <source>
        <dbReference type="ARBA" id="ARBA00022692"/>
    </source>
</evidence>
<comment type="subcellular location">
    <subcellularLocation>
        <location evidence="1">Cell membrane</location>
        <topology evidence="1">Multi-pass membrane protein</topology>
    </subcellularLocation>
</comment>
<evidence type="ECO:0000256" key="1">
    <source>
        <dbReference type="ARBA" id="ARBA00004651"/>
    </source>
</evidence>
<gene>
    <name evidence="7" type="ORF">UFOPK3516_01255</name>
</gene>
<evidence type="ECO:0000256" key="6">
    <source>
        <dbReference type="SAM" id="Phobius"/>
    </source>
</evidence>
<organism evidence="7">
    <name type="scientific">freshwater metagenome</name>
    <dbReference type="NCBI Taxonomy" id="449393"/>
    <lineage>
        <taxon>unclassified sequences</taxon>
        <taxon>metagenomes</taxon>
        <taxon>ecological metagenomes</taxon>
    </lineage>
</organism>
<dbReference type="Pfam" id="PF03631">
    <property type="entry name" value="Virul_fac_BrkB"/>
    <property type="match status" value="1"/>
</dbReference>
<keyword evidence="2" id="KW-1003">Cell membrane</keyword>
<dbReference type="EMBL" id="CAFBMB010000120">
    <property type="protein sequence ID" value="CAB4907036.1"/>
    <property type="molecule type" value="Genomic_DNA"/>
</dbReference>
<feature type="transmembrane region" description="Helical" evidence="6">
    <location>
        <begin position="57"/>
        <end position="79"/>
    </location>
</feature>
<feature type="transmembrane region" description="Helical" evidence="6">
    <location>
        <begin position="110"/>
        <end position="129"/>
    </location>
</feature>
<dbReference type="InterPro" id="IPR017039">
    <property type="entry name" value="Virul_fac_BrkB"/>
</dbReference>
<keyword evidence="3 6" id="KW-0812">Transmembrane</keyword>
<feature type="transmembrane region" description="Helical" evidence="6">
    <location>
        <begin position="149"/>
        <end position="173"/>
    </location>
</feature>
<keyword evidence="5 6" id="KW-0472">Membrane</keyword>
<evidence type="ECO:0000256" key="2">
    <source>
        <dbReference type="ARBA" id="ARBA00022475"/>
    </source>
</evidence>
<evidence type="ECO:0000256" key="4">
    <source>
        <dbReference type="ARBA" id="ARBA00022989"/>
    </source>
</evidence>
<dbReference type="AlphaFoldDB" id="A0A6J7GJ45"/>
<dbReference type="GO" id="GO:0005886">
    <property type="term" value="C:plasma membrane"/>
    <property type="evidence" value="ECO:0007669"/>
    <property type="project" value="UniProtKB-SubCell"/>
</dbReference>
<reference evidence="7" key="1">
    <citation type="submission" date="2020-05" db="EMBL/GenBank/DDBJ databases">
        <authorList>
            <person name="Chiriac C."/>
            <person name="Salcher M."/>
            <person name="Ghai R."/>
            <person name="Kavagutti S V."/>
        </authorList>
    </citation>
    <scope>NUCLEOTIDE SEQUENCE</scope>
</reference>
<feature type="transmembrane region" description="Helical" evidence="6">
    <location>
        <begin position="216"/>
        <end position="238"/>
    </location>
</feature>
<evidence type="ECO:0000313" key="7">
    <source>
        <dbReference type="EMBL" id="CAB4907036.1"/>
    </source>
</evidence>
<keyword evidence="4 6" id="KW-1133">Transmembrane helix</keyword>
<protein>
    <submittedName>
        <fullName evidence="7">Unannotated protein</fullName>
    </submittedName>
</protein>
<evidence type="ECO:0000256" key="5">
    <source>
        <dbReference type="ARBA" id="ARBA00023136"/>
    </source>
</evidence>